<evidence type="ECO:0000313" key="4">
    <source>
        <dbReference type="EMBL" id="KEQ66186.1"/>
    </source>
</evidence>
<accession>A0A074WUY9</accession>
<keyword evidence="1" id="KW-0285">Flavoprotein</keyword>
<reference evidence="4 5" key="1">
    <citation type="journal article" date="2014" name="BMC Genomics">
        <title>Genome sequencing of four Aureobasidium pullulans varieties: biotechnological potential, stress tolerance, and description of new species.</title>
        <authorList>
            <person name="Gostin Ar C."/>
            <person name="Ohm R.A."/>
            <person name="Kogej T."/>
            <person name="Sonjak S."/>
            <person name="Turk M."/>
            <person name="Zajc J."/>
            <person name="Zalar P."/>
            <person name="Grube M."/>
            <person name="Sun H."/>
            <person name="Han J."/>
            <person name="Sharma A."/>
            <person name="Chiniquy J."/>
            <person name="Ngan C.Y."/>
            <person name="Lipzen A."/>
            <person name="Barry K."/>
            <person name="Grigoriev I.V."/>
            <person name="Gunde-Cimerman N."/>
        </authorList>
    </citation>
    <scope>NUCLEOTIDE SEQUENCE [LARGE SCALE GENOMIC DNA]</scope>
    <source>
        <strain evidence="4 5">CBS 110374</strain>
    </source>
</reference>
<evidence type="ECO:0000256" key="3">
    <source>
        <dbReference type="ARBA" id="ARBA00023002"/>
    </source>
</evidence>
<keyword evidence="4" id="KW-0503">Monooxygenase</keyword>
<dbReference type="GeneID" id="63913371"/>
<evidence type="ECO:0000256" key="1">
    <source>
        <dbReference type="ARBA" id="ARBA00022630"/>
    </source>
</evidence>
<dbReference type="Gene3D" id="3.50.50.60">
    <property type="entry name" value="FAD/NAD(P)-binding domain"/>
    <property type="match status" value="1"/>
</dbReference>
<dbReference type="HOGENOM" id="CLU_019225_1_0_1"/>
<keyword evidence="3" id="KW-0560">Oxidoreductase</keyword>
<name>A0A074WUY9_AURM1</name>
<organism evidence="4 5">
    <name type="scientific">Aureobasidium melanogenum (strain CBS 110374)</name>
    <name type="common">Aureobasidium pullulans var. melanogenum</name>
    <dbReference type="NCBI Taxonomy" id="1043003"/>
    <lineage>
        <taxon>Eukaryota</taxon>
        <taxon>Fungi</taxon>
        <taxon>Dikarya</taxon>
        <taxon>Ascomycota</taxon>
        <taxon>Pezizomycotina</taxon>
        <taxon>Dothideomycetes</taxon>
        <taxon>Dothideomycetidae</taxon>
        <taxon>Dothideales</taxon>
        <taxon>Saccotheciaceae</taxon>
        <taxon>Aureobasidium</taxon>
    </lineage>
</organism>
<gene>
    <name evidence="4" type="ORF">M437DRAFT_39366</name>
</gene>
<proteinExistence type="predicted"/>
<dbReference type="InterPro" id="IPR036188">
    <property type="entry name" value="FAD/NAD-bd_sf"/>
</dbReference>
<protein>
    <submittedName>
        <fullName evidence="4">Putative dimethylaniline monooxygenase</fullName>
    </submittedName>
</protein>
<dbReference type="SUPFAM" id="SSF51905">
    <property type="entry name" value="FAD/NAD(P)-binding domain"/>
    <property type="match status" value="3"/>
</dbReference>
<evidence type="ECO:0000256" key="2">
    <source>
        <dbReference type="ARBA" id="ARBA00022827"/>
    </source>
</evidence>
<dbReference type="STRING" id="1043003.A0A074WUY9"/>
<dbReference type="InterPro" id="IPR050346">
    <property type="entry name" value="FMO-like"/>
</dbReference>
<evidence type="ECO:0000313" key="5">
    <source>
        <dbReference type="Proteomes" id="UP000030672"/>
    </source>
</evidence>
<dbReference type="RefSeq" id="XP_040883209.1">
    <property type="nucleotide sequence ID" value="XM_041019998.1"/>
</dbReference>
<dbReference type="EMBL" id="KL584825">
    <property type="protein sequence ID" value="KEQ66186.1"/>
    <property type="molecule type" value="Genomic_DNA"/>
</dbReference>
<dbReference type="AlphaFoldDB" id="A0A074WUY9"/>
<keyword evidence="5" id="KW-1185">Reference proteome</keyword>
<keyword evidence="2" id="KW-0274">FAD</keyword>
<dbReference type="PANTHER" id="PTHR23023">
    <property type="entry name" value="DIMETHYLANILINE MONOOXYGENASE"/>
    <property type="match status" value="1"/>
</dbReference>
<sequence>MSQIDDITESYDLVVVGSGWFGLAAARAYIQNHPHEKIAVLESNETVGGTWSKARLYPGLKSNNMLGSYEYPDFPMDSKVYGVKPGGHIPGAVLNRYLTDFARHFGVLERLQFQTTVIQVEPTPSDGWRLTAQTPKGQKVVETKRLILATGLTSTPNMPVYAGSEQFNKPFFHAKDFCTMAPKLKDVKNAVVVGGAKSAYDVAYAMVETGSTVDLIIRPNGHGPVWITPRYVTPLKKRIDTILNVRFMTWFSPCPWGSEDGYAGPRNFLHSTILGRFIVRTFWKVLGGDVLTANQYESHPELQKLQPWHPVFWIGSGLSILNYDTPLFDMVKQGKIRVHVENIDHLEPGKVVLDSGKMLDADALICSTGWKKESTIKFKGVEADDLSLRLSEEEQALVNAQFDKKVLDMFPILAQQPQLRFEPPPANPLRNYRFMVPSAYLEKRNLAYAGMISSVSTAICAATQGMWISAHFDNKLDRVARTREEVIQEVMLHTQWGKWRYPCGYGASLPDFVFEGIPYVDMLLKDLGVRNHRKDSLFAELTSPYTPQDYAGVYDEWSDKHPLVK</sequence>
<dbReference type="Pfam" id="PF13738">
    <property type="entry name" value="Pyr_redox_3"/>
    <property type="match status" value="1"/>
</dbReference>
<dbReference type="Proteomes" id="UP000030672">
    <property type="component" value="Unassembled WGS sequence"/>
</dbReference>
<dbReference type="GO" id="GO:0004497">
    <property type="term" value="F:monooxygenase activity"/>
    <property type="evidence" value="ECO:0007669"/>
    <property type="project" value="UniProtKB-KW"/>
</dbReference>